<evidence type="ECO:0000256" key="4">
    <source>
        <dbReference type="ARBA" id="ARBA00022618"/>
    </source>
</evidence>
<comment type="similarity">
    <text evidence="2">Belongs to the DivIVA family.</text>
</comment>
<feature type="coiled-coil region" evidence="7">
    <location>
        <begin position="29"/>
        <end position="63"/>
    </location>
</feature>
<evidence type="ECO:0000256" key="6">
    <source>
        <dbReference type="ARBA" id="ARBA00023306"/>
    </source>
</evidence>
<evidence type="ECO:0000256" key="1">
    <source>
        <dbReference type="ARBA" id="ARBA00004496"/>
    </source>
</evidence>
<dbReference type="PANTHER" id="PTHR35794:SF2">
    <property type="entry name" value="CELL DIVISION PROTEIN DIVIVA"/>
    <property type="match status" value="1"/>
</dbReference>
<proteinExistence type="inferred from homology"/>
<dbReference type="EMBL" id="JACSPZ010000001">
    <property type="protein sequence ID" value="MBD8035513.1"/>
    <property type="molecule type" value="Genomic_DNA"/>
</dbReference>
<gene>
    <name evidence="8" type="ORF">H9635_02100</name>
</gene>
<keyword evidence="6" id="KW-0131">Cell cycle</keyword>
<evidence type="ECO:0000256" key="3">
    <source>
        <dbReference type="ARBA" id="ARBA00022490"/>
    </source>
</evidence>
<dbReference type="Proteomes" id="UP000619101">
    <property type="component" value="Unassembled WGS sequence"/>
</dbReference>
<dbReference type="RefSeq" id="WP_191698484.1">
    <property type="nucleotide sequence ID" value="NZ_JACSPZ010000001.1"/>
</dbReference>
<keyword evidence="5 7" id="KW-0175">Coiled coil</keyword>
<name>A0ABR8XUB7_9BACL</name>
<evidence type="ECO:0000256" key="7">
    <source>
        <dbReference type="SAM" id="Coils"/>
    </source>
</evidence>
<keyword evidence="4" id="KW-0132">Cell division</keyword>
<evidence type="ECO:0000256" key="5">
    <source>
        <dbReference type="ARBA" id="ARBA00023054"/>
    </source>
</evidence>
<evidence type="ECO:0000256" key="2">
    <source>
        <dbReference type="ARBA" id="ARBA00009008"/>
    </source>
</evidence>
<comment type="subcellular location">
    <subcellularLocation>
        <location evidence="1">Cytoplasm</location>
    </subcellularLocation>
</comment>
<protein>
    <submittedName>
        <fullName evidence="8">DivIVA domain-containing protein</fullName>
    </submittedName>
</protein>
<organism evidence="8 9">
    <name type="scientific">Solibacillus faecavium</name>
    <dbReference type="NCBI Taxonomy" id="2762221"/>
    <lineage>
        <taxon>Bacteria</taxon>
        <taxon>Bacillati</taxon>
        <taxon>Bacillota</taxon>
        <taxon>Bacilli</taxon>
        <taxon>Bacillales</taxon>
        <taxon>Caryophanaceae</taxon>
        <taxon>Solibacillus</taxon>
    </lineage>
</organism>
<sequence length="181" mass="21305">MPLSPLDIHNKEFTRGFRGYAEDEVNEFLDQIIKDYEIILREKKDLEEKVKMMSTQMNHYNSLEDTLQKSIIVAQEAAGEVRRNSEKEAKLIVKEAEKNADRIVNDALTKARKIAIEIDELKKQSKVFRNRFKMLVEAQLDLLNTDDWDRLLEYDVDLTEIQNNNRHETNEDSQNDENAVY</sequence>
<dbReference type="Gene3D" id="6.10.250.660">
    <property type="match status" value="1"/>
</dbReference>
<dbReference type="NCBIfam" id="TIGR03544">
    <property type="entry name" value="DivI1A_domain"/>
    <property type="match status" value="1"/>
</dbReference>
<accession>A0ABR8XUB7</accession>
<keyword evidence="9" id="KW-1185">Reference proteome</keyword>
<comment type="caution">
    <text evidence="8">The sequence shown here is derived from an EMBL/GenBank/DDBJ whole genome shotgun (WGS) entry which is preliminary data.</text>
</comment>
<dbReference type="InterPro" id="IPR007793">
    <property type="entry name" value="DivIVA_fam"/>
</dbReference>
<keyword evidence="3" id="KW-0963">Cytoplasm</keyword>
<evidence type="ECO:0000313" key="9">
    <source>
        <dbReference type="Proteomes" id="UP000619101"/>
    </source>
</evidence>
<reference evidence="8 9" key="1">
    <citation type="submission" date="2020-08" db="EMBL/GenBank/DDBJ databases">
        <title>A Genomic Blueprint of the Chicken Gut Microbiome.</title>
        <authorList>
            <person name="Gilroy R."/>
            <person name="Ravi A."/>
            <person name="Getino M."/>
            <person name="Pursley I."/>
            <person name="Horton D.L."/>
            <person name="Alikhan N.-F."/>
            <person name="Baker D."/>
            <person name="Gharbi K."/>
            <person name="Hall N."/>
            <person name="Watson M."/>
            <person name="Adriaenssens E.M."/>
            <person name="Foster-Nyarko E."/>
            <person name="Jarju S."/>
            <person name="Secka A."/>
            <person name="Antonio M."/>
            <person name="Oren A."/>
            <person name="Chaudhuri R."/>
            <person name="La Ragione R.M."/>
            <person name="Hildebrand F."/>
            <person name="Pallen M.J."/>
        </authorList>
    </citation>
    <scope>NUCLEOTIDE SEQUENCE [LARGE SCALE GENOMIC DNA]</scope>
    <source>
        <strain evidence="8 9">A46</strain>
    </source>
</reference>
<dbReference type="InterPro" id="IPR019933">
    <property type="entry name" value="DivIVA_domain"/>
</dbReference>
<dbReference type="PANTHER" id="PTHR35794">
    <property type="entry name" value="CELL DIVISION PROTEIN DIVIVA"/>
    <property type="match status" value="1"/>
</dbReference>
<dbReference type="Pfam" id="PF05103">
    <property type="entry name" value="DivIVA"/>
    <property type="match status" value="1"/>
</dbReference>
<evidence type="ECO:0000313" key="8">
    <source>
        <dbReference type="EMBL" id="MBD8035513.1"/>
    </source>
</evidence>